<gene>
    <name evidence="2" type="ORF">FBZ87_101302</name>
</gene>
<protein>
    <submittedName>
        <fullName evidence="2">Phage tail assembly chaperone</fullName>
    </submittedName>
</protein>
<dbReference type="InterPro" id="IPR031893">
    <property type="entry name" value="Phage_tail_APC"/>
</dbReference>
<sequence>MTDAPAPADAAVHLYVDYDPATGRILALHHRNPYSLLVEGVGPDGIGRLKIADGEAEGIWSCRVVDGALAPREEADLAAAAWARAVAELRDQRDLMLSASDIRVLPDRWAAMTDAQRAAWTAYRQALRDLPANTTDPTVPAWPVPPS</sequence>
<reference evidence="2 3" key="1">
    <citation type="submission" date="2019-06" db="EMBL/GenBank/DDBJ databases">
        <title>Genomic Encyclopedia of Type Strains, Phase IV (KMG-V): Genome sequencing to study the core and pangenomes of soil and plant-associated prokaryotes.</title>
        <authorList>
            <person name="Whitman W."/>
        </authorList>
    </citation>
    <scope>NUCLEOTIDE SEQUENCE [LARGE SCALE GENOMIC DNA]</scope>
    <source>
        <strain evidence="2 3">BR 12005</strain>
    </source>
</reference>
<comment type="caution">
    <text evidence="2">The sequence shown here is derived from an EMBL/GenBank/DDBJ whole genome shotgun (WGS) entry which is preliminary data.</text>
</comment>
<evidence type="ECO:0000313" key="3">
    <source>
        <dbReference type="Proteomes" id="UP000320516"/>
    </source>
</evidence>
<accession>A0A560KKI3</accession>
<dbReference type="RefSeq" id="WP_211106810.1">
    <property type="nucleotide sequence ID" value="NZ_JARPAF010000004.1"/>
</dbReference>
<organism evidence="2 3">
    <name type="scientific">Nitrospirillum amazonense</name>
    <dbReference type="NCBI Taxonomy" id="28077"/>
    <lineage>
        <taxon>Bacteria</taxon>
        <taxon>Pseudomonadati</taxon>
        <taxon>Pseudomonadota</taxon>
        <taxon>Alphaproteobacteria</taxon>
        <taxon>Rhodospirillales</taxon>
        <taxon>Azospirillaceae</taxon>
        <taxon>Nitrospirillum</taxon>
    </lineage>
</organism>
<name>A0A560KKI3_9PROT</name>
<proteinExistence type="predicted"/>
<evidence type="ECO:0000259" key="1">
    <source>
        <dbReference type="Pfam" id="PF16778"/>
    </source>
</evidence>
<feature type="domain" description="Phage tail assembly chaperone-like" evidence="1">
    <location>
        <begin position="87"/>
        <end position="146"/>
    </location>
</feature>
<dbReference type="AlphaFoldDB" id="A0A560KKI3"/>
<dbReference type="Proteomes" id="UP000320516">
    <property type="component" value="Unassembled WGS sequence"/>
</dbReference>
<dbReference type="Gene3D" id="6.10.140.1310">
    <property type="match status" value="1"/>
</dbReference>
<evidence type="ECO:0000313" key="2">
    <source>
        <dbReference type="EMBL" id="TWB82594.1"/>
    </source>
</evidence>
<dbReference type="Pfam" id="PF16778">
    <property type="entry name" value="Phage_tail_APC"/>
    <property type="match status" value="1"/>
</dbReference>
<dbReference type="EMBL" id="VITV01000001">
    <property type="protein sequence ID" value="TWB82594.1"/>
    <property type="molecule type" value="Genomic_DNA"/>
</dbReference>